<accession>A0ABW1YYL4</accession>
<dbReference type="EMBL" id="JBHSWA010000001">
    <property type="protein sequence ID" value="MFC6642332.1"/>
    <property type="molecule type" value="Genomic_DNA"/>
</dbReference>
<protein>
    <submittedName>
        <fullName evidence="1">Uncharacterized protein</fullName>
    </submittedName>
</protein>
<keyword evidence="2" id="KW-1185">Reference proteome</keyword>
<name>A0ABW1YYL4_9RHOB</name>
<dbReference type="RefSeq" id="WP_386282476.1">
    <property type="nucleotide sequence ID" value="NZ_JBHSWA010000001.1"/>
</dbReference>
<evidence type="ECO:0000313" key="1">
    <source>
        <dbReference type="EMBL" id="MFC6642332.1"/>
    </source>
</evidence>
<evidence type="ECO:0000313" key="2">
    <source>
        <dbReference type="Proteomes" id="UP001596403"/>
    </source>
</evidence>
<sequence>MQERLRRKLRAGGAGAEHAIAGLRRTRARLATGRQAAGPPCGKAPSPAVVAKPTSQKSAMLRSYLHQVEKAQLSQDLLRQDGGGDDTPFTSEMLVRNFEQIALYNEYDGNFSGHGGASPCAAGKGLCTCRSSLVIASPVATPL</sequence>
<proteinExistence type="predicted"/>
<reference evidence="2" key="1">
    <citation type="journal article" date="2019" name="Int. J. Syst. Evol. Microbiol.">
        <title>The Global Catalogue of Microorganisms (GCM) 10K type strain sequencing project: providing services to taxonomists for standard genome sequencing and annotation.</title>
        <authorList>
            <consortium name="The Broad Institute Genomics Platform"/>
            <consortium name="The Broad Institute Genome Sequencing Center for Infectious Disease"/>
            <person name="Wu L."/>
            <person name="Ma J."/>
        </authorList>
    </citation>
    <scope>NUCLEOTIDE SEQUENCE [LARGE SCALE GENOMIC DNA]</scope>
    <source>
        <strain evidence="2">NBRC 111368</strain>
    </source>
</reference>
<gene>
    <name evidence="1" type="ORF">ACFQAU_12125</name>
</gene>
<comment type="caution">
    <text evidence="1">The sequence shown here is derived from an EMBL/GenBank/DDBJ whole genome shotgun (WGS) entry which is preliminary data.</text>
</comment>
<organism evidence="1 2">
    <name type="scientific">Sulfitobacter profundi</name>
    <dbReference type="NCBI Taxonomy" id="2679961"/>
    <lineage>
        <taxon>Bacteria</taxon>
        <taxon>Pseudomonadati</taxon>
        <taxon>Pseudomonadota</taxon>
        <taxon>Alphaproteobacteria</taxon>
        <taxon>Rhodobacterales</taxon>
        <taxon>Roseobacteraceae</taxon>
        <taxon>Sulfitobacter</taxon>
    </lineage>
</organism>
<dbReference type="Proteomes" id="UP001596403">
    <property type="component" value="Unassembled WGS sequence"/>
</dbReference>